<keyword evidence="5 14" id="KW-0479">Metal-binding</keyword>
<keyword evidence="2" id="KW-0964">Secreted</keyword>
<dbReference type="Pfam" id="PF00090">
    <property type="entry name" value="TSP_1"/>
    <property type="match status" value="1"/>
</dbReference>
<dbReference type="FunFam" id="3.40.390.10:FF:000001">
    <property type="entry name" value="A disintegrin and metalloproteinase with thrombospondin motifs 1"/>
    <property type="match status" value="1"/>
</dbReference>
<feature type="binding site" evidence="14 16">
    <location>
        <position position="381"/>
    </location>
    <ligand>
        <name>Zn(2+)</name>
        <dbReference type="ChEBI" id="CHEBI:29105"/>
        <note>catalytic</note>
    </ligand>
</feature>
<feature type="disulfide bond" evidence="15">
    <location>
        <begin position="349"/>
        <end position="428"/>
    </location>
</feature>
<keyword evidence="11 15" id="KW-1015">Disulfide bond</keyword>
<protein>
    <recommendedName>
        <fullName evidence="23">A disintegrin and metalloproteinase with thrombospondin motifs 18</fullName>
    </recommendedName>
</protein>
<feature type="binding site" evidence="14">
    <location>
        <position position="428"/>
    </location>
    <ligand>
        <name>Ca(2+)</name>
        <dbReference type="ChEBI" id="CHEBI:29108"/>
        <label>1</label>
    </ligand>
</feature>
<feature type="disulfide bond" evidence="15">
    <location>
        <begin position="467"/>
        <end position="488"/>
    </location>
</feature>
<comment type="cofactor">
    <cofactor evidence="14">
        <name>Zn(2+)</name>
        <dbReference type="ChEBI" id="CHEBI:29105"/>
    </cofactor>
    <text evidence="14">Binds 1 zinc ion per subunit.</text>
</comment>
<keyword evidence="10" id="KW-0482">Metalloprotease</keyword>
<keyword evidence="22" id="KW-1185">Reference proteome</keyword>
<feature type="chain" id="PRO_5041730819" description="A disintegrin and metalloproteinase with thrombospondin motifs 18" evidence="18">
    <location>
        <begin position="19"/>
        <end position="1201"/>
    </location>
</feature>
<dbReference type="GO" id="GO:0030198">
    <property type="term" value="P:extracellular matrix organization"/>
    <property type="evidence" value="ECO:0007669"/>
    <property type="project" value="InterPro"/>
</dbReference>
<evidence type="ECO:0008006" key="23">
    <source>
        <dbReference type="Google" id="ProtNLM"/>
    </source>
</evidence>
<proteinExistence type="predicted"/>
<evidence type="ECO:0000256" key="15">
    <source>
        <dbReference type="PIRSR" id="PIRSR613273-3"/>
    </source>
</evidence>
<dbReference type="Gene3D" id="2.60.120.830">
    <property type="match status" value="1"/>
</dbReference>
<feature type="binding site" evidence="14 16">
    <location>
        <position position="375"/>
    </location>
    <ligand>
        <name>Zn(2+)</name>
        <dbReference type="ChEBI" id="CHEBI:29105"/>
        <note>catalytic</note>
    </ligand>
</feature>
<dbReference type="GO" id="GO:0004222">
    <property type="term" value="F:metalloendopeptidase activity"/>
    <property type="evidence" value="ECO:0007669"/>
    <property type="project" value="InterPro"/>
</dbReference>
<keyword evidence="4" id="KW-0645">Protease</keyword>
<evidence type="ECO:0000256" key="8">
    <source>
        <dbReference type="ARBA" id="ARBA00022801"/>
    </source>
</evidence>
<keyword evidence="12" id="KW-0325">Glycoprotein</keyword>
<dbReference type="FunFam" id="2.60.120.830:FF:000001">
    <property type="entry name" value="A disintegrin and metalloproteinase with thrombospondin motifs 1"/>
    <property type="match status" value="1"/>
</dbReference>
<dbReference type="PROSITE" id="PS50900">
    <property type="entry name" value="PLAC"/>
    <property type="match status" value="1"/>
</dbReference>
<dbReference type="InterPro" id="IPR045371">
    <property type="entry name" value="ADAMTS_CR_3"/>
</dbReference>
<feature type="binding site" evidence="14">
    <location>
        <position position="319"/>
    </location>
    <ligand>
        <name>Ca(2+)</name>
        <dbReference type="ChEBI" id="CHEBI:29108"/>
        <label>1</label>
    </ligand>
</feature>
<dbReference type="PRINTS" id="PR01857">
    <property type="entry name" value="ADAMTSFAMILY"/>
</dbReference>
<dbReference type="Gene3D" id="3.40.1620.60">
    <property type="match status" value="1"/>
</dbReference>
<feature type="disulfide bond" evidence="15">
    <location>
        <begin position="388"/>
        <end position="412"/>
    </location>
</feature>
<evidence type="ECO:0000256" key="3">
    <source>
        <dbReference type="ARBA" id="ARBA00022530"/>
    </source>
</evidence>
<evidence type="ECO:0000256" key="17">
    <source>
        <dbReference type="SAM" id="MobiDB-lite"/>
    </source>
</evidence>
<comment type="caution">
    <text evidence="16">Lacks conserved residue(s) required for the propagation of feature annotation.</text>
</comment>
<organism evidence="21 22">
    <name type="scientific">Tachysurus vachellii</name>
    <name type="common">Darkbarbel catfish</name>
    <name type="synonym">Pelteobagrus vachellii</name>
    <dbReference type="NCBI Taxonomy" id="175792"/>
    <lineage>
        <taxon>Eukaryota</taxon>
        <taxon>Metazoa</taxon>
        <taxon>Chordata</taxon>
        <taxon>Craniata</taxon>
        <taxon>Vertebrata</taxon>
        <taxon>Euteleostomi</taxon>
        <taxon>Actinopterygii</taxon>
        <taxon>Neopterygii</taxon>
        <taxon>Teleostei</taxon>
        <taxon>Ostariophysi</taxon>
        <taxon>Siluriformes</taxon>
        <taxon>Bagridae</taxon>
        <taxon>Tachysurus</taxon>
    </lineage>
</organism>
<dbReference type="AlphaFoldDB" id="A0AA88IND4"/>
<feature type="domain" description="PLAC" evidence="20">
    <location>
        <begin position="1163"/>
        <end position="1200"/>
    </location>
</feature>
<accession>A0AA88IND4</accession>
<evidence type="ECO:0000256" key="7">
    <source>
        <dbReference type="ARBA" id="ARBA00022737"/>
    </source>
</evidence>
<feature type="binding site" evidence="14">
    <location>
        <position position="231"/>
    </location>
    <ligand>
        <name>Ca(2+)</name>
        <dbReference type="ChEBI" id="CHEBI:29108"/>
        <label>2</label>
    </ligand>
</feature>
<feature type="region of interest" description="Disordered" evidence="17">
    <location>
        <begin position="54"/>
        <end position="98"/>
    </location>
</feature>
<dbReference type="Pfam" id="PF01421">
    <property type="entry name" value="Reprolysin"/>
    <property type="match status" value="1"/>
</dbReference>
<evidence type="ECO:0000313" key="22">
    <source>
        <dbReference type="Proteomes" id="UP001187315"/>
    </source>
</evidence>
<feature type="binding site" evidence="14">
    <location>
        <position position="431"/>
    </location>
    <ligand>
        <name>Ca(2+)</name>
        <dbReference type="ChEBI" id="CHEBI:29108"/>
        <label>2</label>
    </ligand>
</feature>
<dbReference type="Gene3D" id="2.20.100.10">
    <property type="entry name" value="Thrombospondin type-1 (TSP1) repeat"/>
    <property type="match status" value="5"/>
</dbReference>
<feature type="compositionally biased region" description="Basic and acidic residues" evidence="17">
    <location>
        <begin position="83"/>
        <end position="98"/>
    </location>
</feature>
<evidence type="ECO:0000256" key="12">
    <source>
        <dbReference type="ARBA" id="ARBA00023180"/>
    </source>
</evidence>
<keyword evidence="7" id="KW-0677">Repeat</keyword>
<evidence type="ECO:0000256" key="14">
    <source>
        <dbReference type="PIRSR" id="PIRSR613273-2"/>
    </source>
</evidence>
<dbReference type="SMART" id="SM00209">
    <property type="entry name" value="TSP1"/>
    <property type="match status" value="6"/>
</dbReference>
<feature type="disulfide bond" evidence="15">
    <location>
        <begin position="561"/>
        <end position="598"/>
    </location>
</feature>
<dbReference type="FunFam" id="2.20.100.10:FF:000001">
    <property type="entry name" value="semaphorin-5A isoform X1"/>
    <property type="match status" value="1"/>
</dbReference>
<keyword evidence="9 14" id="KW-0862">Zinc</keyword>
<dbReference type="GO" id="GO:0031012">
    <property type="term" value="C:extracellular matrix"/>
    <property type="evidence" value="ECO:0007669"/>
    <property type="project" value="TreeGrafter"/>
</dbReference>
<dbReference type="Pfam" id="PF19236">
    <property type="entry name" value="ADAMTS_CR_3"/>
    <property type="match status" value="1"/>
</dbReference>
<reference evidence="21" key="1">
    <citation type="submission" date="2023-08" db="EMBL/GenBank/DDBJ databases">
        <title>Pelteobagrus vachellii genome.</title>
        <authorList>
            <person name="Liu H."/>
        </authorList>
    </citation>
    <scope>NUCLEOTIDE SEQUENCE</scope>
    <source>
        <strain evidence="21">PRFRI_2022a</strain>
        <tissue evidence="21">Muscle</tissue>
    </source>
</reference>
<dbReference type="SUPFAM" id="SSF55486">
    <property type="entry name" value="Metalloproteases ('zincins'), catalytic domain"/>
    <property type="match status" value="1"/>
</dbReference>
<evidence type="ECO:0000256" key="16">
    <source>
        <dbReference type="PROSITE-ProRule" id="PRU00276"/>
    </source>
</evidence>
<evidence type="ECO:0000313" key="21">
    <source>
        <dbReference type="EMBL" id="KAK2819945.1"/>
    </source>
</evidence>
<evidence type="ECO:0000256" key="9">
    <source>
        <dbReference type="ARBA" id="ARBA00022833"/>
    </source>
</evidence>
<dbReference type="GO" id="GO:0006508">
    <property type="term" value="P:proteolysis"/>
    <property type="evidence" value="ECO:0007669"/>
    <property type="project" value="UniProtKB-KW"/>
</dbReference>
<dbReference type="InterPro" id="IPR036383">
    <property type="entry name" value="TSP1_rpt_sf"/>
</dbReference>
<dbReference type="InterPro" id="IPR013273">
    <property type="entry name" value="ADAMTS/ADAMTS-like"/>
</dbReference>
<evidence type="ECO:0000256" key="10">
    <source>
        <dbReference type="ARBA" id="ARBA00023049"/>
    </source>
</evidence>
<dbReference type="PROSITE" id="PS50215">
    <property type="entry name" value="ADAM_MEPRO"/>
    <property type="match status" value="1"/>
</dbReference>
<dbReference type="EMBL" id="JAVHJS010000023">
    <property type="protein sequence ID" value="KAK2819945.1"/>
    <property type="molecule type" value="Genomic_DNA"/>
</dbReference>
<evidence type="ECO:0000256" key="13">
    <source>
        <dbReference type="PIRSR" id="PIRSR613273-1"/>
    </source>
</evidence>
<feature type="disulfide bond" evidence="15">
    <location>
        <begin position="456"/>
        <end position="481"/>
    </location>
</feature>
<dbReference type="GO" id="GO:0046872">
    <property type="term" value="F:metal ion binding"/>
    <property type="evidence" value="ECO:0007669"/>
    <property type="project" value="UniProtKB-KW"/>
</dbReference>
<evidence type="ECO:0000256" key="1">
    <source>
        <dbReference type="ARBA" id="ARBA00004498"/>
    </source>
</evidence>
<dbReference type="Pfam" id="PF08686">
    <property type="entry name" value="PLAC"/>
    <property type="match status" value="1"/>
</dbReference>
<evidence type="ECO:0000256" key="5">
    <source>
        <dbReference type="ARBA" id="ARBA00022723"/>
    </source>
</evidence>
<dbReference type="PROSITE" id="PS50092">
    <property type="entry name" value="TSP1"/>
    <property type="match status" value="5"/>
</dbReference>
<comment type="caution">
    <text evidence="21">The sequence shown here is derived from an EMBL/GenBank/DDBJ whole genome shotgun (WGS) entry which is preliminary data.</text>
</comment>
<keyword evidence="14" id="KW-0106">Calcium</keyword>
<dbReference type="CDD" id="cd04273">
    <property type="entry name" value="ZnMc_ADAMTS_like"/>
    <property type="match status" value="1"/>
</dbReference>
<feature type="binding site" evidence="14 16">
    <location>
        <position position="371"/>
    </location>
    <ligand>
        <name>Zn(2+)</name>
        <dbReference type="ChEBI" id="CHEBI:29105"/>
        <note>catalytic</note>
    </ligand>
</feature>
<dbReference type="InterPro" id="IPR010909">
    <property type="entry name" value="PLAC"/>
</dbReference>
<dbReference type="InterPro" id="IPR000884">
    <property type="entry name" value="TSP1_rpt"/>
</dbReference>
<evidence type="ECO:0000256" key="4">
    <source>
        <dbReference type="ARBA" id="ARBA00022670"/>
    </source>
</evidence>
<dbReference type="PANTHER" id="PTHR13723:SF167">
    <property type="entry name" value="A DISINTEGRIN AND METALLOPROTEINASE WITH THROMBOSPONDIN MOTIFS 18"/>
    <property type="match status" value="1"/>
</dbReference>
<feature type="binding site" evidence="14">
    <location>
        <position position="431"/>
    </location>
    <ligand>
        <name>Ca(2+)</name>
        <dbReference type="ChEBI" id="CHEBI:29108"/>
        <label>1</label>
    </ligand>
</feature>
<dbReference type="InterPro" id="IPR024079">
    <property type="entry name" value="MetalloPept_cat_dom_sf"/>
</dbReference>
<feature type="signal peptide" evidence="18">
    <location>
        <begin position="1"/>
        <end position="18"/>
    </location>
</feature>
<feature type="disulfide bond" evidence="15">
    <location>
        <begin position="576"/>
        <end position="588"/>
    </location>
</feature>
<evidence type="ECO:0000256" key="18">
    <source>
        <dbReference type="SAM" id="SignalP"/>
    </source>
</evidence>
<dbReference type="InterPro" id="IPR041645">
    <property type="entry name" value="ADAMTS_CR_2"/>
</dbReference>
<evidence type="ECO:0000256" key="2">
    <source>
        <dbReference type="ARBA" id="ARBA00022525"/>
    </source>
</evidence>
<keyword evidence="6 18" id="KW-0732">Signal</keyword>
<dbReference type="PANTHER" id="PTHR13723">
    <property type="entry name" value="ADAMTS A DISINTEGRIN AND METALLOPROTEASE WITH THROMBOSPONDIN MOTIFS PROTEASE"/>
    <property type="match status" value="1"/>
</dbReference>
<gene>
    <name evidence="21" type="ORF">Q7C36_021591</name>
</gene>
<dbReference type="Pfam" id="PF17771">
    <property type="entry name" value="ADAMTS_CR_2"/>
    <property type="match status" value="1"/>
</dbReference>
<name>A0AA88IND4_TACVA</name>
<dbReference type="InterPro" id="IPR001590">
    <property type="entry name" value="Peptidase_M12B"/>
</dbReference>
<feature type="domain" description="Peptidase M12B" evidence="19">
    <location>
        <begin position="228"/>
        <end position="433"/>
    </location>
</feature>
<keyword evidence="3" id="KW-0272">Extracellular matrix</keyword>
<dbReference type="SUPFAM" id="SSF82895">
    <property type="entry name" value="TSP-1 type 1 repeat"/>
    <property type="match status" value="5"/>
</dbReference>
<feature type="disulfide bond" evidence="15">
    <location>
        <begin position="476"/>
        <end position="532"/>
    </location>
</feature>
<dbReference type="Gene3D" id="3.40.390.10">
    <property type="entry name" value="Collagenase (Catalytic Domain)"/>
    <property type="match status" value="1"/>
</dbReference>
<feature type="binding site" evidence="14">
    <location>
        <position position="231"/>
    </location>
    <ligand>
        <name>Ca(2+)</name>
        <dbReference type="ChEBI" id="CHEBI:29108"/>
        <label>1</label>
    </ligand>
</feature>
<comment type="subcellular location">
    <subcellularLocation>
        <location evidence="1">Secreted</location>
        <location evidence="1">Extracellular space</location>
        <location evidence="1">Extracellular matrix</location>
    </subcellularLocation>
</comment>
<keyword evidence="8" id="KW-0378">Hydrolase</keyword>
<sequence length="1201" mass="135158">MDCLYHLLLFLISFFVFTCDISSPARVLWLGSVLKYCLFVHECVWQADREADRLTDRQKKKRHRGRQTDRQTGMENRGWTKGTTDKQGRTDRKTDRQIDEKTDRVQKFFFFFHHPLYPNIWHWSTTTAPPAGHHPHVIYKRSAEQRIHGYSTDRTDKHRHKYHHHQHQHHRRRHDYQHGKFQRQHFCGRRKQYTPKPPAEDHFVMPDEFEPAGRIKRSLISSNNVGALNVETLVVADRKMVEKHGRENVTTYILTIMNMVSSLFKDGTIGSDINIVVVSLLLLEKEPLDLSISHHADQTLNSFCQWQSGLMGKNGKRHDHAVLLTGLDICSWKNEPCDTLGFAPISGMCSKYRSCTINEDTGLGLAFTIAHESGHNFGMIHDGEGNPCRKAEGNIMSPTLAGNNGVFSWSSCSRQYLNRFLGTAQALCLVDEPKMIGQYKYPEQLPGQIYDADVQCKWQFGSKAKMCRLEFVKDICKSLWCHRLGHRCETKFMPAAEGRHADRTCSAFQLLVKHIKHNLTACSVSLPIMQWCRKGQCVKYGDHGPKAIHGQWSGWSDWSDCSRSCGGGVMYRERSCNSPRPQHSGRFCQGSSRLYQLCNTGPCERDAVGFRAQQCAEYNSKAFRGWFYKWKPYTKVEDEDICKLYCIAEDFDFFFAMSSKVKDGTRCSDLTPDVCIDGVCESVGCDHVLGSGAALDVCGVCKGDNSTCRLYSGRYDLQHQANEYYPVVTVPAGARSVRVQETEISSGYLAVRGQKRGSYFLTSDWTVDWPGRFNFAGTTFLYQRSSNQPESLYAPGPTNQTLVFEILVQGKNPGVLWEYTLPLQEKKHTYKWRVTRSDCSASCAGGRVSVKAVCVQDEQVQVNSSMCDSQSKPALASQLCNTQPCPASWSVGKWSACSVSCGGGQQSRTIRCLRKVMYQREELASPSTCTSPVPAHTQPCNSHSCPPEWGTGSWSPCSKTCGRGVKTRSVFCHSVNHLSGVSVLRDGLCELQLKLKSQESCVMSRCPKNERLQWITTAWGECSVTCGGGVRNRELRCAERDSNGGFAEFPIRRCRNLQKPHSDLQQACNKAQCPDLQPHLPPPGLGRANSAMALGWYSSPWQQCTVSCGGGVQMRSVQCLRHGRPSSGCLTHHRPVSSRACNTHFCPPPGLPPGLTPGPALKGEKSCADYFTWCHLVPQHGVCNHRFYSEQCCRSCSIKKP</sequence>
<dbReference type="Pfam" id="PF05986">
    <property type="entry name" value="ADAMTS_spacer1"/>
    <property type="match status" value="1"/>
</dbReference>
<dbReference type="Proteomes" id="UP001187315">
    <property type="component" value="Unassembled WGS sequence"/>
</dbReference>
<feature type="disulfide bond" evidence="15">
    <location>
        <begin position="330"/>
        <end position="337"/>
    </location>
</feature>
<feature type="disulfide bond" evidence="15">
    <location>
        <begin position="522"/>
        <end position="537"/>
    </location>
</feature>
<evidence type="ECO:0000256" key="11">
    <source>
        <dbReference type="ARBA" id="ARBA00023157"/>
    </source>
</evidence>
<evidence type="ECO:0000259" key="19">
    <source>
        <dbReference type="PROSITE" id="PS50215"/>
    </source>
</evidence>
<dbReference type="InterPro" id="IPR050439">
    <property type="entry name" value="ADAMTS_ADAMTS-like"/>
</dbReference>
<dbReference type="InterPro" id="IPR010294">
    <property type="entry name" value="ADAMTS_spacer1"/>
</dbReference>
<evidence type="ECO:0000256" key="6">
    <source>
        <dbReference type="ARBA" id="ARBA00022729"/>
    </source>
</evidence>
<feature type="disulfide bond" evidence="15">
    <location>
        <begin position="565"/>
        <end position="603"/>
    </location>
</feature>
<evidence type="ECO:0000259" key="20">
    <source>
        <dbReference type="PROSITE" id="PS50900"/>
    </source>
</evidence>
<feature type="active site" evidence="13 16">
    <location>
        <position position="372"/>
    </location>
</feature>
<feature type="disulfide bond" evidence="15">
    <location>
        <begin position="304"/>
        <end position="355"/>
    </location>
</feature>
<dbReference type="Pfam" id="PF19030">
    <property type="entry name" value="TSP1_ADAMTS"/>
    <property type="match status" value="4"/>
</dbReference>